<gene>
    <name evidence="1" type="ORF">L6654_28030</name>
</gene>
<comment type="caution">
    <text evidence="1">The sequence shown here is derived from an EMBL/GenBank/DDBJ whole genome shotgun (WGS) entry which is preliminary data.</text>
</comment>
<reference evidence="1" key="1">
    <citation type="submission" date="2022-01" db="EMBL/GenBank/DDBJ databases">
        <title>Genome sequnece data of strain Bradyrhizobium sp. nov.</title>
        <authorList>
            <person name="Zhang J."/>
        </authorList>
    </citation>
    <scope>NUCLEOTIDE SEQUENCE</scope>
    <source>
        <strain evidence="1">WYCCWR 13023</strain>
    </source>
</reference>
<dbReference type="RefSeq" id="WP_237891380.1">
    <property type="nucleotide sequence ID" value="NZ_JAKLTY010000021.1"/>
</dbReference>
<sequence>MPLFEQPSQLRKNPHFEQNFSSKYPGELATRLCRRVARCRARISDCSNSRQNQFFRNQWDVAVLRSAKLRDSVALNPCAIKDPHTLSAAEVHAFDAI</sequence>
<dbReference type="EMBL" id="JAKLTY010000021">
    <property type="protein sequence ID" value="MCG2630486.1"/>
    <property type="molecule type" value="Genomic_DNA"/>
</dbReference>
<dbReference type="AlphaFoldDB" id="A0A9X1RDI3"/>
<evidence type="ECO:0000313" key="1">
    <source>
        <dbReference type="EMBL" id="MCG2630486.1"/>
    </source>
</evidence>
<accession>A0A9X1RDI3</accession>
<protein>
    <submittedName>
        <fullName evidence="1">Uncharacterized protein</fullName>
    </submittedName>
</protein>
<name>A0A9X1RDI3_9BRAD</name>
<organism evidence="1 2">
    <name type="scientific">Bradyrhizobium zhengyangense</name>
    <dbReference type="NCBI Taxonomy" id="2911009"/>
    <lineage>
        <taxon>Bacteria</taxon>
        <taxon>Pseudomonadati</taxon>
        <taxon>Pseudomonadota</taxon>
        <taxon>Alphaproteobacteria</taxon>
        <taxon>Hyphomicrobiales</taxon>
        <taxon>Nitrobacteraceae</taxon>
        <taxon>Bradyrhizobium</taxon>
    </lineage>
</organism>
<proteinExistence type="predicted"/>
<dbReference type="Proteomes" id="UP001139054">
    <property type="component" value="Unassembled WGS sequence"/>
</dbReference>
<evidence type="ECO:0000313" key="2">
    <source>
        <dbReference type="Proteomes" id="UP001139054"/>
    </source>
</evidence>